<evidence type="ECO:0000259" key="2">
    <source>
        <dbReference type="PROSITE" id="PS50104"/>
    </source>
</evidence>
<dbReference type="AlphaFoldDB" id="A0A9P3ZL17"/>
<dbReference type="Gene3D" id="3.40.50.10140">
    <property type="entry name" value="Toll/interleukin-1 receptor homology (TIR) domain"/>
    <property type="match status" value="1"/>
</dbReference>
<reference evidence="3 4" key="1">
    <citation type="journal article" date="2019" name="Nat. Med.">
        <title>A library of human gut bacterial isolates paired with longitudinal multiomics data enables mechanistic microbiome research.</title>
        <authorList>
            <person name="Poyet M."/>
            <person name="Groussin M."/>
            <person name="Gibbons S.M."/>
            <person name="Avila-Pacheco J."/>
            <person name="Jiang X."/>
            <person name="Kearney S.M."/>
            <person name="Perrotta A.R."/>
            <person name="Berdy B."/>
            <person name="Zhao S."/>
            <person name="Lieberman T.D."/>
            <person name="Swanson P.K."/>
            <person name="Smith M."/>
            <person name="Roesemann S."/>
            <person name="Alexander J.E."/>
            <person name="Rich S.A."/>
            <person name="Livny J."/>
            <person name="Vlamakis H."/>
            <person name="Clish C."/>
            <person name="Bullock K."/>
            <person name="Deik A."/>
            <person name="Scott J."/>
            <person name="Pierce K.A."/>
            <person name="Xavier R.J."/>
            <person name="Alm E.J."/>
        </authorList>
    </citation>
    <scope>NUCLEOTIDE SEQUENCE [LARGE SCALE GENOMIC DNA]</scope>
    <source>
        <strain evidence="3 4">BIOML-A204</strain>
    </source>
</reference>
<evidence type="ECO:0000313" key="4">
    <source>
        <dbReference type="Proteomes" id="UP000323119"/>
    </source>
</evidence>
<dbReference type="Gene3D" id="1.25.40.10">
    <property type="entry name" value="Tetratricopeptide repeat domain"/>
    <property type="match status" value="1"/>
</dbReference>
<dbReference type="InterPro" id="IPR000157">
    <property type="entry name" value="TIR_dom"/>
</dbReference>
<gene>
    <name evidence="3" type="ORF">F2S36_04850</name>
</gene>
<dbReference type="SMART" id="SM00255">
    <property type="entry name" value="TIR"/>
    <property type="match status" value="1"/>
</dbReference>
<comment type="caution">
    <text evidence="3">The sequence shown here is derived from an EMBL/GenBank/DDBJ whole genome shotgun (WGS) entry which is preliminary data.</text>
</comment>
<feature type="domain" description="TIR" evidence="2">
    <location>
        <begin position="2"/>
        <end position="117"/>
    </location>
</feature>
<dbReference type="Proteomes" id="UP000323119">
    <property type="component" value="Unassembled WGS sequence"/>
</dbReference>
<protein>
    <submittedName>
        <fullName evidence="3">TIR domain-containing protein</fullName>
    </submittedName>
</protein>
<keyword evidence="1" id="KW-0802">TPR repeat</keyword>
<name>A0A9P3ZL17_9BACT</name>
<evidence type="ECO:0000256" key="1">
    <source>
        <dbReference type="PROSITE-ProRule" id="PRU00339"/>
    </source>
</evidence>
<proteinExistence type="predicted"/>
<dbReference type="EMBL" id="VVUY01000003">
    <property type="protein sequence ID" value="KAA2563127.1"/>
    <property type="molecule type" value="Genomic_DNA"/>
</dbReference>
<dbReference type="SUPFAM" id="SSF52200">
    <property type="entry name" value="Toll/Interleukin receptor TIR domain"/>
    <property type="match status" value="1"/>
</dbReference>
<dbReference type="InterPro" id="IPR019734">
    <property type="entry name" value="TPR_rpt"/>
</dbReference>
<evidence type="ECO:0000313" key="3">
    <source>
        <dbReference type="EMBL" id="KAA2563127.1"/>
    </source>
</evidence>
<accession>A0A9P3ZL17</accession>
<dbReference type="GO" id="GO:0007165">
    <property type="term" value="P:signal transduction"/>
    <property type="evidence" value="ECO:0007669"/>
    <property type="project" value="InterPro"/>
</dbReference>
<dbReference type="SUPFAM" id="SSF48452">
    <property type="entry name" value="TPR-like"/>
    <property type="match status" value="1"/>
</dbReference>
<dbReference type="InterPro" id="IPR011990">
    <property type="entry name" value="TPR-like_helical_dom_sf"/>
</dbReference>
<dbReference type="PROSITE" id="PS50104">
    <property type="entry name" value="TIR"/>
    <property type="match status" value="1"/>
</dbReference>
<sequence>MDQIKAFISHSSDDALYVDVLINLIGKNSLVVDRFCFESGERTIDEIIKSIDNSAIFIVLLSRSSLDKDWVKKELAIIKKYIDSGVLKRFKPYIIDDTISYKYEKIPEWIKEEYNLRNIYIQPPFLARKIEEEVNKLIWEQCPDIRQDERVFVGRDTEIERLREKYLQRNLKDRKAVIVSGIPDGIGRRRLLTEFIRKIDTNKDETYDPFSVAMEEDDSIEDFIIQLNNLFFFERNEDLLQRISIINKTEKVNKVVEFICYLSELREKLFIRDNGSIVRRNGELSSWFKDVIKSNKIDQTILFIASRNRFVLTDEYPEIVSLHLTPLNNDKAKTLLRQYLNNHEKTISGEDVSFFIQQTGPMPNLIRRCASLILEMGPELAKLKQKKYQYTGDELTRNLISDFQKDKSYIQILILLSEFPYLRYYDIKQITSGIVDNVDQILLDLYSLSIFETFGSSNDYYRMNPILADLINRSRYKHDETLWGELRFRTHNIIEHETFECPSLGVLLKKIELNIKGNTNNISKAYIIPSIVIKTINDEYRKKTKSGYKNVIQLCKALLEIGNNNYYDEIIGSIYYMLCSAYAQLGDDTLYDFINFLDDKFDEYFIKGLFFRKMKQYERAEANYREALKIRHNSLTAKNGLAISLQRQDKYNREALNLARFTYNQQPTNPYFIVTYFKSLIRTNPDQTIILNQLIKDLRSSWDINKESFGDMLQAEYVFFIEHDFNRAISIYKDTLRKNPLYPVFISLHEICSIYQKRCGIGSGIASEIAKRYHFDVDNDDSF</sequence>
<dbReference type="PROSITE" id="PS50005">
    <property type="entry name" value="TPR"/>
    <property type="match status" value="1"/>
</dbReference>
<dbReference type="InterPro" id="IPR035897">
    <property type="entry name" value="Toll_tir_struct_dom_sf"/>
</dbReference>
<dbReference type="SUPFAM" id="SSF52540">
    <property type="entry name" value="P-loop containing nucleoside triphosphate hydrolases"/>
    <property type="match status" value="1"/>
</dbReference>
<dbReference type="Pfam" id="PF13676">
    <property type="entry name" value="TIR_2"/>
    <property type="match status" value="1"/>
</dbReference>
<feature type="repeat" description="TPR" evidence="1">
    <location>
        <begin position="601"/>
        <end position="634"/>
    </location>
</feature>
<dbReference type="SMART" id="SM00028">
    <property type="entry name" value="TPR"/>
    <property type="match status" value="1"/>
</dbReference>
<organism evidence="3 4">
    <name type="scientific">Alistipes onderdonkii</name>
    <dbReference type="NCBI Taxonomy" id="328813"/>
    <lineage>
        <taxon>Bacteria</taxon>
        <taxon>Pseudomonadati</taxon>
        <taxon>Bacteroidota</taxon>
        <taxon>Bacteroidia</taxon>
        <taxon>Bacteroidales</taxon>
        <taxon>Rikenellaceae</taxon>
        <taxon>Alistipes</taxon>
    </lineage>
</organism>
<dbReference type="InterPro" id="IPR027417">
    <property type="entry name" value="P-loop_NTPase"/>
</dbReference>